<sequence>MSTSRGPAPVAEGDHSFFAYDDDTEWADVVLRSVHAGLGSGRRVLCDVDAKPTGVVLDVLRSGGIDVTAAQEGGRLRVATSGGFFRRHLPFDPDRVIPLVRAACAEAIADGFAGLTVLEDKSWCARGVPGAERLLEYELRLDREVYADLPVTGLCMFDRRVVPARLAGLLSGAHHSAVSATAEPEPRPFTVSALRDGAGVRLSGSADLDSRSDLAAALAAITGIPGPTVQLDLTHATFIDAEAVAALVEATHRLRRQGRRLMLHNPPYSLRRVAQLFPDECGALEVPV</sequence>
<dbReference type="Gene3D" id="3.30.750.24">
    <property type="entry name" value="STAS domain"/>
    <property type="match status" value="1"/>
</dbReference>
<protein>
    <recommendedName>
        <fullName evidence="1">STAS domain-containing protein</fullName>
    </recommendedName>
</protein>
<proteinExistence type="predicted"/>
<dbReference type="InterPro" id="IPR058548">
    <property type="entry name" value="MlaB-like_STAS"/>
</dbReference>
<dbReference type="InterPro" id="IPR002645">
    <property type="entry name" value="STAS_dom"/>
</dbReference>
<name>A0A387H8I3_9ACTN</name>
<feature type="domain" description="STAS" evidence="1">
    <location>
        <begin position="200"/>
        <end position="273"/>
    </location>
</feature>
<gene>
    <name evidence="2" type="ORF">DWB77_01060</name>
</gene>
<evidence type="ECO:0000259" key="1">
    <source>
        <dbReference type="PROSITE" id="PS50801"/>
    </source>
</evidence>
<dbReference type="PROSITE" id="PS50801">
    <property type="entry name" value="STAS"/>
    <property type="match status" value="1"/>
</dbReference>
<dbReference type="Pfam" id="PF13466">
    <property type="entry name" value="STAS_2"/>
    <property type="match status" value="1"/>
</dbReference>
<evidence type="ECO:0000313" key="3">
    <source>
        <dbReference type="Proteomes" id="UP000271554"/>
    </source>
</evidence>
<keyword evidence="3" id="KW-1185">Reference proteome</keyword>
<dbReference type="Pfam" id="PF14417">
    <property type="entry name" value="MEDS"/>
    <property type="match status" value="1"/>
</dbReference>
<dbReference type="InterPro" id="IPR025847">
    <property type="entry name" value="MEDS_domain"/>
</dbReference>
<dbReference type="InterPro" id="IPR036513">
    <property type="entry name" value="STAS_dom_sf"/>
</dbReference>
<dbReference type="EMBL" id="CP032698">
    <property type="protein sequence ID" value="AYG78951.1"/>
    <property type="molecule type" value="Genomic_DNA"/>
</dbReference>
<organism evidence="2 3">
    <name type="scientific">Streptomyces hundungensis</name>
    <dbReference type="NCBI Taxonomy" id="1077946"/>
    <lineage>
        <taxon>Bacteria</taxon>
        <taxon>Bacillati</taxon>
        <taxon>Actinomycetota</taxon>
        <taxon>Actinomycetes</taxon>
        <taxon>Kitasatosporales</taxon>
        <taxon>Streptomycetaceae</taxon>
        <taxon>Streptomyces</taxon>
    </lineage>
</organism>
<reference evidence="2 3" key="1">
    <citation type="submission" date="2018-10" db="EMBL/GenBank/DDBJ databases">
        <title>Relationship between Morphology and Antimicrobial Activity in Streptomyces.</title>
        <authorList>
            <person name="Kang H.J."/>
            <person name="Kim S.B."/>
        </authorList>
    </citation>
    <scope>NUCLEOTIDE SEQUENCE [LARGE SCALE GENOMIC DNA]</scope>
    <source>
        <strain evidence="2 3">BH38</strain>
    </source>
</reference>
<dbReference type="KEGG" id="shun:DWB77_01060"/>
<dbReference type="SUPFAM" id="SSF52091">
    <property type="entry name" value="SpoIIaa-like"/>
    <property type="match status" value="1"/>
</dbReference>
<accession>A0A387H8I3</accession>
<dbReference type="AlphaFoldDB" id="A0A387H8I3"/>
<evidence type="ECO:0000313" key="2">
    <source>
        <dbReference type="EMBL" id="AYG78951.1"/>
    </source>
</evidence>
<dbReference type="RefSeq" id="WP_162952441.1">
    <property type="nucleotide sequence ID" value="NZ_CP032698.1"/>
</dbReference>
<dbReference type="Proteomes" id="UP000271554">
    <property type="component" value="Chromosome"/>
</dbReference>